<evidence type="ECO:0008006" key="3">
    <source>
        <dbReference type="Google" id="ProtNLM"/>
    </source>
</evidence>
<dbReference type="EMBL" id="BAAAUV010000001">
    <property type="protein sequence ID" value="GAA3192769.1"/>
    <property type="molecule type" value="Genomic_DNA"/>
</dbReference>
<accession>A0ABP6PWT8</accession>
<name>A0ABP6PWT8_9ACTN</name>
<comment type="caution">
    <text evidence="1">The sequence shown here is derived from an EMBL/GenBank/DDBJ whole genome shotgun (WGS) entry which is preliminary data.</text>
</comment>
<gene>
    <name evidence="1" type="ORF">GCM10010468_01700</name>
</gene>
<reference evidence="2" key="1">
    <citation type="journal article" date="2019" name="Int. J. Syst. Evol. Microbiol.">
        <title>The Global Catalogue of Microorganisms (GCM) 10K type strain sequencing project: providing services to taxonomists for standard genome sequencing and annotation.</title>
        <authorList>
            <consortium name="The Broad Institute Genomics Platform"/>
            <consortium name="The Broad Institute Genome Sequencing Center for Infectious Disease"/>
            <person name="Wu L."/>
            <person name="Ma J."/>
        </authorList>
    </citation>
    <scope>NUCLEOTIDE SEQUENCE [LARGE SCALE GENOMIC DNA]</scope>
    <source>
        <strain evidence="2">JCM 9377</strain>
    </source>
</reference>
<sequence length="1090" mass="117884">MSPAPVLEPASVLLNRVESLPYPERMRALALHAREHAGHPGFPALLRDLADQAHYGRRTALHLAMAAADLPYIAEILAGPDTELRRAALRAVRTLPVPDDAVPPALEEAPADLRLAVLKAVVHSGRTALAERLLPEVHARWGAREAAVLLPACGPRTVARWLPSLAHAVAGWRPLVRRHPSAVVDQLAAELADSDGWSVWKRRSGVIAQVAEAEPLRVLDLLERHDQGAWAVRVGGRCLGPLLRADPVRTARLLAGRTWGRRPPSRSLLRNLARLPDEALHAIVPADAWRIERFLRAVPLRRRAALYARLESPGLEVLPILGLLPRELAAAEARRLRDWHASVWHSARAHLDDPKITLRIAVHLPFAEAEAELRAAAFTGDPRRRELARGLLLEAADRTGDAALLSRTVGELADRTLNERDPVRRELLRALRGVRLADGDVPALEALADRVATAPDTSAATRETLLRLADRQLSRRGVPALTGWALGVYDKLVERHGAAGLDRPEPSAGWRERTPAPATLGRVLPRGAEHALLDLLLPRVRKARAAEDHTLVLALARSLGARARRLPALQDELRLAVLGATGEQAAEAAALWLARRPRKEEAAAALAAEAPELLRLPPVWWVIATRRTDLLPARVPPGCAVEHGMPGRWTGTQRDGIRSALEAVADAHELPVEERVRALRGLGMMTHAHAVIVRHALGGEPVVSEAAIGVCAAAPRTLARLLLRLGGPVALAAASAACGRTAPRQLAVTLEKALFEGGVGARKLAARQLVTQRVPGAADLLLRAWADPALHPDARIAVAVALRRLPEDPRAFAALAEVPEHHRSETMFRTLLQAAPAEYAPGHRPAVAGLVRSLLEAAEGPGVRFRAAKAFATWVRWYRHGLDEVLEAAVSGTGADFTVFLTLVGEGLVRDEAVTVLRRLLEAGDRTRVRRLARRLDHRGNAEAWRAELARSAARLLAADPLHLPQAARLLAHRMTAGDVDPLVLALDANTLADLLHGSPHLAAETGRTLAGGLGWRSPAAPLLPTVRTLTARGDLTGELMALALVEHGGRDGGWEPEWRTALDALRGSPHREIRQLAWDVDGDVPGEEE</sequence>
<proteinExistence type="predicted"/>
<dbReference type="Proteomes" id="UP001501237">
    <property type="component" value="Unassembled WGS sequence"/>
</dbReference>
<protein>
    <recommendedName>
        <fullName evidence="3">HEAT repeat protein</fullName>
    </recommendedName>
</protein>
<evidence type="ECO:0000313" key="1">
    <source>
        <dbReference type="EMBL" id="GAA3192769.1"/>
    </source>
</evidence>
<keyword evidence="2" id="KW-1185">Reference proteome</keyword>
<organism evidence="1 2">
    <name type="scientific">Actinocorallia longicatena</name>
    <dbReference type="NCBI Taxonomy" id="111803"/>
    <lineage>
        <taxon>Bacteria</taxon>
        <taxon>Bacillati</taxon>
        <taxon>Actinomycetota</taxon>
        <taxon>Actinomycetes</taxon>
        <taxon>Streptosporangiales</taxon>
        <taxon>Thermomonosporaceae</taxon>
        <taxon>Actinocorallia</taxon>
    </lineage>
</organism>
<evidence type="ECO:0000313" key="2">
    <source>
        <dbReference type="Proteomes" id="UP001501237"/>
    </source>
</evidence>